<comment type="caution">
    <text evidence="2">The sequence shown here is derived from an EMBL/GenBank/DDBJ whole genome shotgun (WGS) entry which is preliminary data.</text>
</comment>
<feature type="transmembrane region" description="Helical" evidence="1">
    <location>
        <begin position="74"/>
        <end position="96"/>
    </location>
</feature>
<accession>A0A9D1IIP8</accession>
<dbReference type="EMBL" id="DVMS01000031">
    <property type="protein sequence ID" value="HIU38285.1"/>
    <property type="molecule type" value="Genomic_DNA"/>
</dbReference>
<feature type="transmembrane region" description="Helical" evidence="1">
    <location>
        <begin position="14"/>
        <end position="35"/>
    </location>
</feature>
<evidence type="ECO:0000256" key="1">
    <source>
        <dbReference type="SAM" id="Phobius"/>
    </source>
</evidence>
<gene>
    <name evidence="2" type="ORF">IAD18_01300</name>
</gene>
<name>A0A9D1IIP8_9BACT</name>
<reference evidence="2" key="2">
    <citation type="journal article" date="2021" name="PeerJ">
        <title>Extensive microbial diversity within the chicken gut microbiome revealed by metagenomics and culture.</title>
        <authorList>
            <person name="Gilroy R."/>
            <person name="Ravi A."/>
            <person name="Getino M."/>
            <person name="Pursley I."/>
            <person name="Horton D.L."/>
            <person name="Alikhan N.F."/>
            <person name="Baker D."/>
            <person name="Gharbi K."/>
            <person name="Hall N."/>
            <person name="Watson M."/>
            <person name="Adriaenssens E.M."/>
            <person name="Foster-Nyarko E."/>
            <person name="Jarju S."/>
            <person name="Secka A."/>
            <person name="Antonio M."/>
            <person name="Oren A."/>
            <person name="Chaudhuri R.R."/>
            <person name="La Ragione R."/>
            <person name="Hildebrand F."/>
            <person name="Pallen M.J."/>
        </authorList>
    </citation>
    <scope>NUCLEOTIDE SEQUENCE</scope>
    <source>
        <strain evidence="2">17073</strain>
    </source>
</reference>
<protein>
    <submittedName>
        <fullName evidence="2">Uncharacterized protein</fullName>
    </submittedName>
</protein>
<proteinExistence type="predicted"/>
<dbReference type="AlphaFoldDB" id="A0A9D1IIP8"/>
<evidence type="ECO:0000313" key="3">
    <source>
        <dbReference type="Proteomes" id="UP000824076"/>
    </source>
</evidence>
<sequence>LYGSLFNSLKKQRYVFYMQLLTQGLMLIFYFFIIPRFGLFTYPVCRIAPYVIATGVVACGSVLMLRNKAEMRSVLLCHLSITIVAAIFLAVDWYTFGWV</sequence>
<evidence type="ECO:0000313" key="2">
    <source>
        <dbReference type="EMBL" id="HIU38285.1"/>
    </source>
</evidence>
<keyword evidence="1" id="KW-1133">Transmembrane helix</keyword>
<feature type="non-terminal residue" evidence="2">
    <location>
        <position position="1"/>
    </location>
</feature>
<reference evidence="2" key="1">
    <citation type="submission" date="2020-10" db="EMBL/GenBank/DDBJ databases">
        <authorList>
            <person name="Gilroy R."/>
        </authorList>
    </citation>
    <scope>NUCLEOTIDE SEQUENCE</scope>
    <source>
        <strain evidence="2">17073</strain>
    </source>
</reference>
<feature type="transmembrane region" description="Helical" evidence="1">
    <location>
        <begin position="47"/>
        <end position="65"/>
    </location>
</feature>
<organism evidence="2 3">
    <name type="scientific">Candidatus Limisoma intestinavium</name>
    <dbReference type="NCBI Taxonomy" id="2840856"/>
    <lineage>
        <taxon>Bacteria</taxon>
        <taxon>Pseudomonadati</taxon>
        <taxon>Bacteroidota</taxon>
        <taxon>Bacteroidia</taxon>
        <taxon>Bacteroidales</taxon>
        <taxon>Candidatus Limisoma</taxon>
    </lineage>
</organism>
<keyword evidence="1" id="KW-0472">Membrane</keyword>
<keyword evidence="1" id="KW-0812">Transmembrane</keyword>
<dbReference type="Proteomes" id="UP000824076">
    <property type="component" value="Unassembled WGS sequence"/>
</dbReference>